<protein>
    <recommendedName>
        <fullName evidence="3">Potassium ABC transporter ATPase</fullName>
    </recommendedName>
</protein>
<dbReference type="Proteomes" id="UP000198908">
    <property type="component" value="Unassembled WGS sequence"/>
</dbReference>
<evidence type="ECO:0000313" key="2">
    <source>
        <dbReference type="Proteomes" id="UP000198908"/>
    </source>
</evidence>
<dbReference type="EMBL" id="FMYQ01000014">
    <property type="protein sequence ID" value="SDD09480.1"/>
    <property type="molecule type" value="Genomic_DNA"/>
</dbReference>
<gene>
    <name evidence="1" type="ORF">SAMN05421548_11472</name>
</gene>
<reference evidence="2" key="1">
    <citation type="submission" date="2016-09" db="EMBL/GenBank/DDBJ databases">
        <authorList>
            <person name="Varghese N."/>
            <person name="Submissions S."/>
        </authorList>
    </citation>
    <scope>NUCLEOTIDE SEQUENCE [LARGE SCALE GENOMIC DNA]</scope>
    <source>
        <strain evidence="2">TNe-862</strain>
    </source>
</reference>
<evidence type="ECO:0000313" key="1">
    <source>
        <dbReference type="EMBL" id="SDD09480.1"/>
    </source>
</evidence>
<keyword evidence="2" id="KW-1185">Reference proteome</keyword>
<name>A0A1G6RXS5_9BURK</name>
<sequence length="40" mass="4336">MDVLYIGGLAAFAALTYALIAGCDKLMQYRRDQGVKGVRS</sequence>
<dbReference type="RefSeq" id="WP_091998339.1">
    <property type="nucleotide sequence ID" value="NZ_FMYQ01000014.1"/>
</dbReference>
<dbReference type="STRING" id="416944.SAMN05421548_11472"/>
<accession>A0A1G6RXS5</accession>
<evidence type="ECO:0008006" key="3">
    <source>
        <dbReference type="Google" id="ProtNLM"/>
    </source>
</evidence>
<organism evidence="1 2">
    <name type="scientific">Paraburkholderia lycopersici</name>
    <dbReference type="NCBI Taxonomy" id="416944"/>
    <lineage>
        <taxon>Bacteria</taxon>
        <taxon>Pseudomonadati</taxon>
        <taxon>Pseudomonadota</taxon>
        <taxon>Betaproteobacteria</taxon>
        <taxon>Burkholderiales</taxon>
        <taxon>Burkholderiaceae</taxon>
        <taxon>Paraburkholderia</taxon>
    </lineage>
</organism>
<proteinExistence type="predicted"/>
<dbReference type="AlphaFoldDB" id="A0A1G6RXS5"/>